<dbReference type="InterPro" id="IPR002502">
    <property type="entry name" value="Amidase_domain"/>
</dbReference>
<dbReference type="SMART" id="SM00701">
    <property type="entry name" value="PGRP"/>
    <property type="match status" value="1"/>
</dbReference>
<evidence type="ECO:0000313" key="8">
    <source>
        <dbReference type="Proteomes" id="UP000441162"/>
    </source>
</evidence>
<proteinExistence type="inferred from homology"/>
<dbReference type="KEGG" id="bdo:EL88_04355"/>
<keyword evidence="7" id="KW-0378">Hydrolase</keyword>
<dbReference type="EMBL" id="VVYY01000001">
    <property type="protein sequence ID" value="KAA5400788.1"/>
    <property type="molecule type" value="Genomic_DNA"/>
</dbReference>
<dbReference type="GO" id="GO:0008745">
    <property type="term" value="F:N-acetylmuramoyl-L-alanine amidase activity"/>
    <property type="evidence" value="ECO:0007669"/>
    <property type="project" value="UniProtKB-EC"/>
</dbReference>
<dbReference type="EC" id="3.5.1.28" evidence="7"/>
<evidence type="ECO:0000313" key="9">
    <source>
        <dbReference type="Proteomes" id="UP000481616"/>
    </source>
</evidence>
<evidence type="ECO:0000313" key="4">
    <source>
        <dbReference type="EMBL" id="GKH81667.1"/>
    </source>
</evidence>
<dbReference type="Pfam" id="PF01510">
    <property type="entry name" value="Amidase_2"/>
    <property type="match status" value="1"/>
</dbReference>
<comment type="caution">
    <text evidence="6">The sequence shown here is derived from an EMBL/GenBank/DDBJ whole genome shotgun (WGS) entry which is preliminary data.</text>
</comment>
<sequence length="137" mass="15449">MRKITLIIIHCSATPEGRNLDFEACRHDHIHHRGFSDIGYHFYITRNGEIHRGRPIEKMGAHCKNHNRHSVGICYEGGLSSGGVPTDTRTLEQKAAMLALLRELRELFPTSLIVGHHDLNPMKPCPCFNVVKEMAGI</sequence>
<feature type="domain" description="Peptidoglycan recognition protein family" evidence="3">
    <location>
        <begin position="1"/>
        <end position="120"/>
    </location>
</feature>
<dbReference type="Gene3D" id="3.40.80.10">
    <property type="entry name" value="Peptidoglycan recognition protein-like"/>
    <property type="match status" value="1"/>
</dbReference>
<dbReference type="Proteomes" id="UP001055104">
    <property type="component" value="Unassembled WGS sequence"/>
</dbReference>
<accession>A0A4R4I635</accession>
<dbReference type="SMART" id="SM00644">
    <property type="entry name" value="Ami_2"/>
    <property type="match status" value="1"/>
</dbReference>
<dbReference type="InterPro" id="IPR006619">
    <property type="entry name" value="PGRP_domain_met/bac"/>
</dbReference>
<dbReference type="EMBL" id="VVZA01000008">
    <property type="protein sequence ID" value="KAA5404974.1"/>
    <property type="molecule type" value="Genomic_DNA"/>
</dbReference>
<dbReference type="PANTHER" id="PTHR11022:SF41">
    <property type="entry name" value="PEPTIDOGLYCAN-RECOGNITION PROTEIN LC-RELATED"/>
    <property type="match status" value="1"/>
</dbReference>
<dbReference type="PANTHER" id="PTHR11022">
    <property type="entry name" value="PEPTIDOGLYCAN RECOGNITION PROTEIN"/>
    <property type="match status" value="1"/>
</dbReference>
<dbReference type="EMBL" id="BQOB01000001">
    <property type="protein sequence ID" value="GKH81667.1"/>
    <property type="molecule type" value="Genomic_DNA"/>
</dbReference>
<organism evidence="6 8">
    <name type="scientific">Phocaeicola dorei</name>
    <dbReference type="NCBI Taxonomy" id="357276"/>
    <lineage>
        <taxon>Bacteria</taxon>
        <taxon>Pseudomonadati</taxon>
        <taxon>Bacteroidota</taxon>
        <taxon>Bacteroidia</taxon>
        <taxon>Bacteroidales</taxon>
        <taxon>Bacteroidaceae</taxon>
        <taxon>Phocaeicola</taxon>
    </lineage>
</organism>
<dbReference type="GO" id="GO:0009253">
    <property type="term" value="P:peptidoglycan catabolic process"/>
    <property type="evidence" value="ECO:0007669"/>
    <property type="project" value="InterPro"/>
</dbReference>
<name>A0A4R4I635_9BACT</name>
<dbReference type="CDD" id="cd06583">
    <property type="entry name" value="PGRP"/>
    <property type="match status" value="1"/>
</dbReference>
<reference evidence="4" key="2">
    <citation type="submission" date="2022-01" db="EMBL/GenBank/DDBJ databases">
        <title>Novel bile acid biosynthetic pathways are enriched in the microbiome of centenarians.</title>
        <authorList>
            <person name="Sato Y."/>
            <person name="Atarashi K."/>
            <person name="Plichta R.D."/>
            <person name="Arai Y."/>
            <person name="Sasajima S."/>
            <person name="Kearney M.S."/>
            <person name="Suda W."/>
            <person name="Takeshita K."/>
            <person name="Sasaki T."/>
            <person name="Okamoto S."/>
            <person name="Skelly N.A."/>
            <person name="Okamura Y."/>
            <person name="Vlamakis H."/>
            <person name="Li Y."/>
            <person name="Tanoue T."/>
            <person name="Takei H."/>
            <person name="Nittono H."/>
            <person name="Narushima S."/>
            <person name="Irie J."/>
            <person name="Itoh H."/>
            <person name="Moriya K."/>
            <person name="Sugiura Y."/>
            <person name="Suematsu M."/>
            <person name="Moritoki N."/>
            <person name="Shibata S."/>
            <person name="Littman R.D."/>
            <person name="Fischbach A.M."/>
            <person name="Uwamino Y."/>
            <person name="Inoue T."/>
            <person name="Honda A."/>
            <person name="Hattori M."/>
            <person name="Murai T."/>
            <person name="Xavier J.R."/>
            <person name="Hirose N."/>
            <person name="Honda K."/>
        </authorList>
    </citation>
    <scope>NUCLEOTIDE SEQUENCE</scope>
    <source>
        <strain evidence="4">CE91-St7</strain>
    </source>
</reference>
<evidence type="ECO:0000256" key="1">
    <source>
        <dbReference type="ARBA" id="ARBA00007553"/>
    </source>
</evidence>
<evidence type="ECO:0000259" key="2">
    <source>
        <dbReference type="SMART" id="SM00644"/>
    </source>
</evidence>
<evidence type="ECO:0000313" key="7">
    <source>
        <dbReference type="EMBL" id="MDU0271111.1"/>
    </source>
</evidence>
<dbReference type="InterPro" id="IPR036505">
    <property type="entry name" value="Amidase/PGRP_sf"/>
</dbReference>
<reference evidence="8 9" key="1">
    <citation type="journal article" date="2019" name="Nat. Med.">
        <title>A library of human gut bacterial isolates paired with longitudinal multiomics data enables mechanistic microbiome research.</title>
        <authorList>
            <person name="Poyet M."/>
            <person name="Groussin M."/>
            <person name="Gibbons S.M."/>
            <person name="Avila-Pacheco J."/>
            <person name="Jiang X."/>
            <person name="Kearney S.M."/>
            <person name="Perrotta A.R."/>
            <person name="Berdy B."/>
            <person name="Zhao S."/>
            <person name="Lieberman T.D."/>
            <person name="Swanson P.K."/>
            <person name="Smith M."/>
            <person name="Roesemann S."/>
            <person name="Alexander J.E."/>
            <person name="Rich S.A."/>
            <person name="Livny J."/>
            <person name="Vlamakis H."/>
            <person name="Clish C."/>
            <person name="Bullock K."/>
            <person name="Deik A."/>
            <person name="Scott J."/>
            <person name="Pierce K.A."/>
            <person name="Xavier R.J."/>
            <person name="Alm E.J."/>
        </authorList>
    </citation>
    <scope>NUCLEOTIDE SEQUENCE [LARGE SCALE GENOMIC DNA]</scope>
    <source>
        <strain evidence="5 9">BIOML-A1</strain>
        <strain evidence="6 8">BIOML-A4</strain>
    </source>
</reference>
<dbReference type="SUPFAM" id="SSF55846">
    <property type="entry name" value="N-acetylmuramoyl-L-alanine amidase-like"/>
    <property type="match status" value="1"/>
</dbReference>
<comment type="similarity">
    <text evidence="1">Belongs to the N-acetylmuramoyl-L-alanine amidase 2 family.</text>
</comment>
<evidence type="ECO:0000313" key="6">
    <source>
        <dbReference type="EMBL" id="KAA5404974.1"/>
    </source>
</evidence>
<dbReference type="Proteomes" id="UP000441162">
    <property type="component" value="Unassembled WGS sequence"/>
</dbReference>
<dbReference type="GO" id="GO:0008270">
    <property type="term" value="F:zinc ion binding"/>
    <property type="evidence" value="ECO:0007669"/>
    <property type="project" value="InterPro"/>
</dbReference>
<dbReference type="AlphaFoldDB" id="A0A4R4I635"/>
<dbReference type="EMBL" id="JAWDEV010000010">
    <property type="protein sequence ID" value="MDU0271111.1"/>
    <property type="molecule type" value="Genomic_DNA"/>
</dbReference>
<dbReference type="Proteomes" id="UP001181086">
    <property type="component" value="Unassembled WGS sequence"/>
</dbReference>
<evidence type="ECO:0000259" key="3">
    <source>
        <dbReference type="SMART" id="SM00701"/>
    </source>
</evidence>
<dbReference type="Proteomes" id="UP000481616">
    <property type="component" value="Unassembled WGS sequence"/>
</dbReference>
<dbReference type="InterPro" id="IPR015510">
    <property type="entry name" value="PGRP"/>
</dbReference>
<gene>
    <name evidence="4" type="ORF">CE91St7_25510</name>
    <name evidence="6" type="ORF">F2Y51_10830</name>
    <name evidence="5" type="ORF">F2Y58_01025</name>
    <name evidence="7" type="ORF">RVH45_14715</name>
</gene>
<feature type="domain" description="N-acetylmuramoyl-L-alanine amidase" evidence="2">
    <location>
        <begin position="1"/>
        <end position="127"/>
    </location>
</feature>
<reference evidence="7" key="3">
    <citation type="submission" date="2023-10" db="EMBL/GenBank/DDBJ databases">
        <title>Genome of Potential pathogenic bacteria in Crohn's disease.</title>
        <authorList>
            <person name="Rodriguez-Palacios A."/>
        </authorList>
    </citation>
    <scope>NUCLEOTIDE SEQUENCE</scope>
    <source>
        <strain evidence="7">CavFT-hAR62</strain>
    </source>
</reference>
<dbReference type="RefSeq" id="WP_007845484.1">
    <property type="nucleotide sequence ID" value="NZ_BAABYF010000001.1"/>
</dbReference>
<dbReference type="SMR" id="A0A4R4I635"/>
<protein>
    <submittedName>
        <fullName evidence="6">N-acetylmuramoyl-L-alanine amidase</fullName>
        <ecNumber evidence="7">3.5.1.28</ecNumber>
    </submittedName>
</protein>
<evidence type="ECO:0000313" key="5">
    <source>
        <dbReference type="EMBL" id="KAA5400788.1"/>
    </source>
</evidence>